<evidence type="ECO:0000313" key="7">
    <source>
        <dbReference type="Proteomes" id="UP001229421"/>
    </source>
</evidence>
<dbReference type="GO" id="GO:0004197">
    <property type="term" value="F:cysteine-type endopeptidase activity"/>
    <property type="evidence" value="ECO:0007669"/>
    <property type="project" value="InterPro"/>
</dbReference>
<evidence type="ECO:0000256" key="4">
    <source>
        <dbReference type="ARBA" id="ARBA00022829"/>
    </source>
</evidence>
<evidence type="ECO:0000256" key="1">
    <source>
        <dbReference type="ARBA" id="ARBA00000451"/>
    </source>
</evidence>
<dbReference type="AlphaFoldDB" id="A0AAD8KGB6"/>
<dbReference type="GO" id="GO:0005737">
    <property type="term" value="C:cytoplasm"/>
    <property type="evidence" value="ECO:0007669"/>
    <property type="project" value="TreeGrafter"/>
</dbReference>
<comment type="caution">
    <text evidence="6">The sequence shown here is derived from an EMBL/GenBank/DDBJ whole genome shotgun (WGS) entry which is preliminary data.</text>
</comment>
<feature type="domain" description="Peptidase C50" evidence="5">
    <location>
        <begin position="33"/>
        <end position="153"/>
    </location>
</feature>
<evidence type="ECO:0000256" key="3">
    <source>
        <dbReference type="ARBA" id="ARBA00022801"/>
    </source>
</evidence>
<protein>
    <recommendedName>
        <fullName evidence="2">separase</fullName>
        <ecNumber evidence="2">3.4.22.49</ecNumber>
    </recommendedName>
</protein>
<keyword evidence="4" id="KW-0159">Chromosome partition</keyword>
<comment type="catalytic activity">
    <reaction evidence="1">
        <text>All bonds known to be hydrolyzed by this endopeptidase have arginine in P1 and an acidic residue in P4. P6 is often occupied by an acidic residue or by a hydroxy-amino-acid residue, the phosphorylation of which enhances cleavage.</text>
        <dbReference type="EC" id="3.4.22.49"/>
    </reaction>
</comment>
<reference evidence="6" key="1">
    <citation type="journal article" date="2023" name="bioRxiv">
        <title>Improved chromosome-level genome assembly for marigold (Tagetes erecta).</title>
        <authorList>
            <person name="Jiang F."/>
            <person name="Yuan L."/>
            <person name="Wang S."/>
            <person name="Wang H."/>
            <person name="Xu D."/>
            <person name="Wang A."/>
            <person name="Fan W."/>
        </authorList>
    </citation>
    <scope>NUCLEOTIDE SEQUENCE</scope>
    <source>
        <strain evidence="6">WSJ</strain>
        <tissue evidence="6">Leaf</tissue>
    </source>
</reference>
<dbReference type="EMBL" id="JAUHHV010000006">
    <property type="protein sequence ID" value="KAK1422519.1"/>
    <property type="molecule type" value="Genomic_DNA"/>
</dbReference>
<organism evidence="6 7">
    <name type="scientific">Tagetes erecta</name>
    <name type="common">African marigold</name>
    <dbReference type="NCBI Taxonomy" id="13708"/>
    <lineage>
        <taxon>Eukaryota</taxon>
        <taxon>Viridiplantae</taxon>
        <taxon>Streptophyta</taxon>
        <taxon>Embryophyta</taxon>
        <taxon>Tracheophyta</taxon>
        <taxon>Spermatophyta</taxon>
        <taxon>Magnoliopsida</taxon>
        <taxon>eudicotyledons</taxon>
        <taxon>Gunneridae</taxon>
        <taxon>Pentapetalae</taxon>
        <taxon>asterids</taxon>
        <taxon>campanulids</taxon>
        <taxon>Asterales</taxon>
        <taxon>Asteraceae</taxon>
        <taxon>Asteroideae</taxon>
        <taxon>Heliantheae alliance</taxon>
        <taxon>Tageteae</taxon>
        <taxon>Tagetes</taxon>
    </lineage>
</organism>
<evidence type="ECO:0000259" key="5">
    <source>
        <dbReference type="PROSITE" id="PS51700"/>
    </source>
</evidence>
<dbReference type="EC" id="3.4.22.49" evidence="2"/>
<dbReference type="GO" id="GO:0051307">
    <property type="term" value="P:meiotic chromosome separation"/>
    <property type="evidence" value="ECO:0007669"/>
    <property type="project" value="TreeGrafter"/>
</dbReference>
<gene>
    <name evidence="6" type="ORF">QVD17_25697</name>
</gene>
<dbReference type="InterPro" id="IPR005314">
    <property type="entry name" value="Peptidase_C50"/>
</dbReference>
<keyword evidence="3" id="KW-0378">Hydrolase</keyword>
<dbReference type="GO" id="GO:0005634">
    <property type="term" value="C:nucleus"/>
    <property type="evidence" value="ECO:0007669"/>
    <property type="project" value="InterPro"/>
</dbReference>
<dbReference type="GO" id="GO:0006508">
    <property type="term" value="P:proteolysis"/>
    <property type="evidence" value="ECO:0007669"/>
    <property type="project" value="InterPro"/>
</dbReference>
<proteinExistence type="predicted"/>
<dbReference type="InterPro" id="IPR030397">
    <property type="entry name" value="SEPARIN_core_dom"/>
</dbReference>
<evidence type="ECO:0000256" key="2">
    <source>
        <dbReference type="ARBA" id="ARBA00012489"/>
    </source>
</evidence>
<evidence type="ECO:0000313" key="6">
    <source>
        <dbReference type="EMBL" id="KAK1422519.1"/>
    </source>
</evidence>
<dbReference type="Proteomes" id="UP001229421">
    <property type="component" value="Unassembled WGS sequence"/>
</dbReference>
<sequence>MPSVASIIKSYSRSHRFKHRVGADVSSISLIDTKNAYYLLNPGGDLEFIQKSLKGYFKALTFKGLASIQPNVELLTTLQARDLYLYIGHRDGAPVVVGNLWVVRQDGAFQFTKTFVDEFVIKSPNRVMEKNWLDSVILVPDYDTHMLSLESLSVLEDPEAYHMPTVASIIKSYSRSHCFKHRVGADVSSIPLIDTKNAYYLLNPGGDLEFIQTSLEGYFKALTFKVSGCNFIWFVVNLYMGL</sequence>
<keyword evidence="7" id="KW-1185">Reference proteome</keyword>
<accession>A0AAD8KGB6</accession>
<dbReference type="Pfam" id="PF03568">
    <property type="entry name" value="Separin_C"/>
    <property type="match status" value="2"/>
</dbReference>
<dbReference type="PANTHER" id="PTHR12792">
    <property type="entry name" value="EXTRA SPINDLE POLES 1-RELATED"/>
    <property type="match status" value="1"/>
</dbReference>
<dbReference type="GO" id="GO:0072686">
    <property type="term" value="C:mitotic spindle"/>
    <property type="evidence" value="ECO:0007669"/>
    <property type="project" value="TreeGrafter"/>
</dbReference>
<dbReference type="PROSITE" id="PS51700">
    <property type="entry name" value="SEPARIN"/>
    <property type="match status" value="1"/>
</dbReference>
<dbReference type="PANTHER" id="PTHR12792:SF0">
    <property type="entry name" value="SEPARIN"/>
    <property type="match status" value="1"/>
</dbReference>
<name>A0AAD8KGB6_TARER</name>